<evidence type="ECO:0000313" key="1">
    <source>
        <dbReference type="EMBL" id="KAJ9161147.1"/>
    </source>
</evidence>
<sequence>MHLFDLPAEIRLKIYSELLVLEESIPLVLEYSTPPLRAVRRRQKGDGLCPAVLRLNKQVHDEASPVLYSQNVFRFPSFMKNLGSRDIVHTGVFLGQIGHNASLIRHITLPCPPTAVERDASGFFQLPEGFIRNLELMRDACTSLSTLQLTMPMYLNIVFSQWPVAANLLDALEPHLKAISSLETVLIDLLLFDKARNPSVDVDKASLLKNIRARGWKVRVTYAPSPHG</sequence>
<dbReference type="PANTHER" id="PTHR42085:SF2">
    <property type="entry name" value="F-BOX DOMAIN-CONTAINING PROTEIN"/>
    <property type="match status" value="1"/>
</dbReference>
<dbReference type="EMBL" id="JANBVN010000026">
    <property type="protein sequence ID" value="KAJ9161147.1"/>
    <property type="molecule type" value="Genomic_DNA"/>
</dbReference>
<dbReference type="InterPro" id="IPR038883">
    <property type="entry name" value="AN11006-like"/>
</dbReference>
<accession>A0AA38VS32</accession>
<reference evidence="1" key="1">
    <citation type="submission" date="2022-07" db="EMBL/GenBank/DDBJ databases">
        <title>Fungi with potential for degradation of polypropylene.</title>
        <authorList>
            <person name="Gostincar C."/>
        </authorList>
    </citation>
    <scope>NUCLEOTIDE SEQUENCE</scope>
    <source>
        <strain evidence="1">EXF-13287</strain>
    </source>
</reference>
<organism evidence="1 2">
    <name type="scientific">Coniochaeta hoffmannii</name>
    <dbReference type="NCBI Taxonomy" id="91930"/>
    <lineage>
        <taxon>Eukaryota</taxon>
        <taxon>Fungi</taxon>
        <taxon>Dikarya</taxon>
        <taxon>Ascomycota</taxon>
        <taxon>Pezizomycotina</taxon>
        <taxon>Sordariomycetes</taxon>
        <taxon>Sordariomycetidae</taxon>
        <taxon>Coniochaetales</taxon>
        <taxon>Coniochaetaceae</taxon>
        <taxon>Coniochaeta</taxon>
    </lineage>
</organism>
<dbReference type="PANTHER" id="PTHR42085">
    <property type="entry name" value="F-BOX DOMAIN-CONTAINING PROTEIN"/>
    <property type="match status" value="1"/>
</dbReference>
<dbReference type="AlphaFoldDB" id="A0AA38VS32"/>
<proteinExistence type="predicted"/>
<evidence type="ECO:0008006" key="3">
    <source>
        <dbReference type="Google" id="ProtNLM"/>
    </source>
</evidence>
<dbReference type="Proteomes" id="UP001174691">
    <property type="component" value="Unassembled WGS sequence"/>
</dbReference>
<gene>
    <name evidence="1" type="ORF">NKR19_g2579</name>
</gene>
<comment type="caution">
    <text evidence="1">The sequence shown here is derived from an EMBL/GenBank/DDBJ whole genome shotgun (WGS) entry which is preliminary data.</text>
</comment>
<protein>
    <recommendedName>
        <fullName evidence="3">F-box domain-containing protein</fullName>
    </recommendedName>
</protein>
<name>A0AA38VS32_9PEZI</name>
<keyword evidence="2" id="KW-1185">Reference proteome</keyword>
<evidence type="ECO:0000313" key="2">
    <source>
        <dbReference type="Proteomes" id="UP001174691"/>
    </source>
</evidence>